<dbReference type="EMBL" id="AOGK01000031">
    <property type="protein sequence ID" value="MDG5978102.1"/>
    <property type="molecule type" value="Genomic_DNA"/>
</dbReference>
<keyword evidence="2" id="KW-1185">Reference proteome</keyword>
<accession>A0A9X4NVK2</accession>
<gene>
    <name evidence="1" type="ORF">H010_22809</name>
</gene>
<sequence>MLNPLLQMSEGFPRPDWDAITAWVATSPDHREQAAAVCALLEHEYAQDHEPSEQPATASQGG</sequence>
<dbReference type="RefSeq" id="WP_068174508.1">
    <property type="nucleotide sequence ID" value="NZ_AOGK01000031.1"/>
</dbReference>
<dbReference type="AlphaFoldDB" id="A0A9X4NVK2"/>
<comment type="caution">
    <text evidence="1">The sequence shown here is derived from an EMBL/GenBank/DDBJ whole genome shotgun (WGS) entry which is preliminary data.</text>
</comment>
<dbReference type="Proteomes" id="UP001152876">
    <property type="component" value="Unassembled WGS sequence"/>
</dbReference>
<proteinExistence type="predicted"/>
<organism evidence="1 2">
    <name type="scientific">Hydrogenophaga taeniospiralis CCUG 15921</name>
    <dbReference type="NCBI Taxonomy" id="1281780"/>
    <lineage>
        <taxon>Bacteria</taxon>
        <taxon>Pseudomonadati</taxon>
        <taxon>Pseudomonadota</taxon>
        <taxon>Betaproteobacteria</taxon>
        <taxon>Burkholderiales</taxon>
        <taxon>Comamonadaceae</taxon>
        <taxon>Hydrogenophaga</taxon>
    </lineage>
</organism>
<reference evidence="1" key="1">
    <citation type="submission" date="2013-01" db="EMBL/GenBank/DDBJ databases">
        <title>Genome draft of Hydrogenophaga taeniospiralis 2K1.</title>
        <authorList>
            <person name="Gomila M."/>
            <person name="Lalucat J."/>
        </authorList>
    </citation>
    <scope>NUCLEOTIDE SEQUENCE</scope>
    <source>
        <strain evidence="1">CCUG 15921</strain>
    </source>
</reference>
<evidence type="ECO:0000313" key="2">
    <source>
        <dbReference type="Proteomes" id="UP001152876"/>
    </source>
</evidence>
<dbReference type="OrthoDB" id="256673at2"/>
<protein>
    <submittedName>
        <fullName evidence="1">Uncharacterized protein</fullName>
    </submittedName>
</protein>
<name>A0A9X4NVK2_9BURK</name>
<evidence type="ECO:0000313" key="1">
    <source>
        <dbReference type="EMBL" id="MDG5978102.1"/>
    </source>
</evidence>